<keyword evidence="5 10" id="KW-1133">Transmembrane helix</keyword>
<evidence type="ECO:0000256" key="9">
    <source>
        <dbReference type="SAM" id="MobiDB-lite"/>
    </source>
</evidence>
<dbReference type="InterPro" id="IPR013320">
    <property type="entry name" value="ConA-like_dom_sf"/>
</dbReference>
<organism evidence="12 13">
    <name type="scientific">Laccaria amethystina LaAM-08-1</name>
    <dbReference type="NCBI Taxonomy" id="1095629"/>
    <lineage>
        <taxon>Eukaryota</taxon>
        <taxon>Fungi</taxon>
        <taxon>Dikarya</taxon>
        <taxon>Basidiomycota</taxon>
        <taxon>Agaricomycotina</taxon>
        <taxon>Agaricomycetes</taxon>
        <taxon>Agaricomycetidae</taxon>
        <taxon>Agaricales</taxon>
        <taxon>Agaricineae</taxon>
        <taxon>Hydnangiaceae</taxon>
        <taxon>Laccaria</taxon>
    </lineage>
</organism>
<evidence type="ECO:0000256" key="8">
    <source>
        <dbReference type="ARBA" id="ARBA00023316"/>
    </source>
</evidence>
<feature type="transmembrane region" description="Helical" evidence="10">
    <location>
        <begin position="101"/>
        <end position="125"/>
    </location>
</feature>
<evidence type="ECO:0000313" key="12">
    <source>
        <dbReference type="EMBL" id="KIK05421.1"/>
    </source>
</evidence>
<protein>
    <submittedName>
        <fullName evidence="12">Glycoside hydrolase family 16 protein</fullName>
    </submittedName>
</protein>
<feature type="compositionally biased region" description="Low complexity" evidence="9">
    <location>
        <begin position="13"/>
        <end position="28"/>
    </location>
</feature>
<comment type="similarity">
    <text evidence="2">Belongs to the SKN1/KRE6 family.</text>
</comment>
<dbReference type="Proteomes" id="UP000054477">
    <property type="component" value="Unassembled WGS sequence"/>
</dbReference>
<reference evidence="12 13" key="1">
    <citation type="submission" date="2014-04" db="EMBL/GenBank/DDBJ databases">
        <authorList>
            <consortium name="DOE Joint Genome Institute"/>
            <person name="Kuo A."/>
            <person name="Kohler A."/>
            <person name="Nagy L.G."/>
            <person name="Floudas D."/>
            <person name="Copeland A."/>
            <person name="Barry K.W."/>
            <person name="Cichocki N."/>
            <person name="Veneault-Fourrey C."/>
            <person name="LaButti K."/>
            <person name="Lindquist E.A."/>
            <person name="Lipzen A."/>
            <person name="Lundell T."/>
            <person name="Morin E."/>
            <person name="Murat C."/>
            <person name="Sun H."/>
            <person name="Tunlid A."/>
            <person name="Henrissat B."/>
            <person name="Grigoriev I.V."/>
            <person name="Hibbett D.S."/>
            <person name="Martin F."/>
            <person name="Nordberg H.P."/>
            <person name="Cantor M.N."/>
            <person name="Hua S.X."/>
        </authorList>
    </citation>
    <scope>NUCLEOTIDE SEQUENCE [LARGE SCALE GENOMIC DNA]</scope>
    <source>
        <strain evidence="12 13">LaAM-08-1</strain>
    </source>
</reference>
<feature type="domain" description="GH16" evidence="11">
    <location>
        <begin position="174"/>
        <end position="563"/>
    </location>
</feature>
<dbReference type="GO" id="GO:0031505">
    <property type="term" value="P:fungal-type cell wall organization"/>
    <property type="evidence" value="ECO:0007669"/>
    <property type="project" value="TreeGrafter"/>
</dbReference>
<keyword evidence="13" id="KW-1185">Reference proteome</keyword>
<evidence type="ECO:0000256" key="7">
    <source>
        <dbReference type="ARBA" id="ARBA00023180"/>
    </source>
</evidence>
<dbReference type="STRING" id="1095629.A0A0C9XK66"/>
<evidence type="ECO:0000256" key="1">
    <source>
        <dbReference type="ARBA" id="ARBA00004606"/>
    </source>
</evidence>
<accession>A0A0C9XK66</accession>
<proteinExistence type="inferred from homology"/>
<evidence type="ECO:0000256" key="2">
    <source>
        <dbReference type="ARBA" id="ARBA00010962"/>
    </source>
</evidence>
<sequence>MSSNQHPSDHFRTASSFPPSSTPAPKSTLQVALQNHRSSRRSSRSRSTLSEFALSPDPHTWGINLSPRICEPDDHLHTPDLDHLRTRQDAKPTAEFFSARAMVNVGCLFVTCVGLLVLFLLYPILTHFTIHRQGKFGGFNLGGINASGQVPSISGNWGLIDSDTPLNLHTKPSYHDPSQTLQLVFSDEFNTDGRSFYPGDDPYWEAADLHYWQTNNLEWYDPAAITTSNGSLLITLSEQQTHGLNFQGGLLSTWNKFCFTGGLLETSVQLPGANNVVGLWPAVWALGNLGRAGYGATLEGLWPYSYDACDVGTAPNQTLNGLPLAALTSGDQTYFGGSLSYLPGQKLSRCTCPGESHPGPTHSDGTFVGRSAPEIDVFEAAVLGTPLVGKVSQSSQWAPFNNGYMWANTSQNMIIPNTTGTELNVYVGGVTQQSTSGLTITDQGCYESEGGCFSTYGFEYKPGPHFSSSSTRFWGSHFFVLAGFDSAYITWISNSTVSWTIMAAGMDADTTVEISARPVSQEPMYLIANLGLSNSFGKVDLEHLTFPTTMRIDWIRVYQPTDAINIGCDPVDFPTQAYINQYIEAYTNPNLTTWRDDYKQPWPKNSFVETC</sequence>
<dbReference type="GO" id="GO:0005789">
    <property type="term" value="C:endoplasmic reticulum membrane"/>
    <property type="evidence" value="ECO:0007669"/>
    <property type="project" value="TreeGrafter"/>
</dbReference>
<keyword evidence="12" id="KW-0378">Hydrolase</keyword>
<dbReference type="InterPro" id="IPR000757">
    <property type="entry name" value="Beta-glucanase-like"/>
</dbReference>
<dbReference type="PROSITE" id="PS51762">
    <property type="entry name" value="GH16_2"/>
    <property type="match status" value="1"/>
</dbReference>
<keyword evidence="3 10" id="KW-0812">Transmembrane</keyword>
<evidence type="ECO:0000256" key="10">
    <source>
        <dbReference type="SAM" id="Phobius"/>
    </source>
</evidence>
<dbReference type="HOGENOM" id="CLU_010811_3_1_1"/>
<dbReference type="PANTHER" id="PTHR31361:SF1">
    <property type="entry name" value="BETA-GLUCAN SYNTHESIS-ASSOCIATED PROTEIN KRE6-RELATED"/>
    <property type="match status" value="1"/>
</dbReference>
<dbReference type="GO" id="GO:0015926">
    <property type="term" value="F:glucosidase activity"/>
    <property type="evidence" value="ECO:0007669"/>
    <property type="project" value="TreeGrafter"/>
</dbReference>
<evidence type="ECO:0000256" key="5">
    <source>
        <dbReference type="ARBA" id="ARBA00022989"/>
    </source>
</evidence>
<keyword evidence="7" id="KW-0325">Glycoprotein</keyword>
<dbReference type="Pfam" id="PF03935">
    <property type="entry name" value="SKN1_KRE6_Sbg1"/>
    <property type="match status" value="1"/>
</dbReference>
<gene>
    <name evidence="12" type="ORF">K443DRAFT_130449</name>
</gene>
<keyword evidence="6 10" id="KW-0472">Membrane</keyword>
<evidence type="ECO:0000313" key="13">
    <source>
        <dbReference type="Proteomes" id="UP000054477"/>
    </source>
</evidence>
<evidence type="ECO:0000256" key="3">
    <source>
        <dbReference type="ARBA" id="ARBA00022692"/>
    </source>
</evidence>
<reference evidence="13" key="2">
    <citation type="submission" date="2015-01" db="EMBL/GenBank/DDBJ databases">
        <title>Evolutionary Origins and Diversification of the Mycorrhizal Mutualists.</title>
        <authorList>
            <consortium name="DOE Joint Genome Institute"/>
            <consortium name="Mycorrhizal Genomics Consortium"/>
            <person name="Kohler A."/>
            <person name="Kuo A."/>
            <person name="Nagy L.G."/>
            <person name="Floudas D."/>
            <person name="Copeland A."/>
            <person name="Barry K.W."/>
            <person name="Cichocki N."/>
            <person name="Veneault-Fourrey C."/>
            <person name="LaButti K."/>
            <person name="Lindquist E.A."/>
            <person name="Lipzen A."/>
            <person name="Lundell T."/>
            <person name="Morin E."/>
            <person name="Murat C."/>
            <person name="Riley R."/>
            <person name="Ohm R."/>
            <person name="Sun H."/>
            <person name="Tunlid A."/>
            <person name="Henrissat B."/>
            <person name="Grigoriev I.V."/>
            <person name="Hibbett D.S."/>
            <person name="Martin F."/>
        </authorList>
    </citation>
    <scope>NUCLEOTIDE SEQUENCE [LARGE SCALE GENOMIC DNA]</scope>
    <source>
        <strain evidence="13">LaAM-08-1</strain>
    </source>
</reference>
<evidence type="ECO:0000256" key="6">
    <source>
        <dbReference type="ARBA" id="ARBA00023136"/>
    </source>
</evidence>
<dbReference type="PANTHER" id="PTHR31361">
    <property type="entry name" value="BETA-GLUCAN SYNTHESIS-ASSOCIATED PROTEIN KRE6-RELATED"/>
    <property type="match status" value="1"/>
</dbReference>
<name>A0A0C9XK66_9AGAR</name>
<dbReference type="Gene3D" id="2.60.120.200">
    <property type="match status" value="2"/>
</dbReference>
<evidence type="ECO:0000259" key="11">
    <source>
        <dbReference type="PROSITE" id="PS51762"/>
    </source>
</evidence>
<keyword evidence="4" id="KW-0735">Signal-anchor</keyword>
<dbReference type="SUPFAM" id="SSF49899">
    <property type="entry name" value="Concanavalin A-like lectins/glucanases"/>
    <property type="match status" value="1"/>
</dbReference>
<comment type="subcellular location">
    <subcellularLocation>
        <location evidence="1">Membrane</location>
        <topology evidence="1">Single-pass type II membrane protein</topology>
    </subcellularLocation>
</comment>
<evidence type="ECO:0000256" key="4">
    <source>
        <dbReference type="ARBA" id="ARBA00022968"/>
    </source>
</evidence>
<dbReference type="InterPro" id="IPR005629">
    <property type="entry name" value="Skn1/Kre6/Sbg1"/>
</dbReference>
<dbReference type="FunFam" id="2.60.120.200:FF:000135">
    <property type="entry name" value="Related to KRE6-glucan synthase subunit"/>
    <property type="match status" value="1"/>
</dbReference>
<keyword evidence="8" id="KW-0961">Cell wall biogenesis/degradation</keyword>
<feature type="region of interest" description="Disordered" evidence="9">
    <location>
        <begin position="1"/>
        <end position="50"/>
    </location>
</feature>
<dbReference type="OrthoDB" id="412647at2759"/>
<dbReference type="GO" id="GO:0005886">
    <property type="term" value="C:plasma membrane"/>
    <property type="evidence" value="ECO:0007669"/>
    <property type="project" value="TreeGrafter"/>
</dbReference>
<dbReference type="AlphaFoldDB" id="A0A0C9XK66"/>
<dbReference type="GO" id="GO:0006078">
    <property type="term" value="P:(1-&gt;6)-beta-D-glucan biosynthetic process"/>
    <property type="evidence" value="ECO:0007669"/>
    <property type="project" value="TreeGrafter"/>
</dbReference>
<dbReference type="EMBL" id="KN838560">
    <property type="protein sequence ID" value="KIK05421.1"/>
    <property type="molecule type" value="Genomic_DNA"/>
</dbReference>